<dbReference type="PANTHER" id="PTHR11472">
    <property type="entry name" value="DNA REPAIR DEAD HELICASE RAD3/XP-D SUBFAMILY MEMBER"/>
    <property type="match status" value="1"/>
</dbReference>
<evidence type="ECO:0000256" key="9">
    <source>
        <dbReference type="ARBA" id="ARBA00023014"/>
    </source>
</evidence>
<keyword evidence="4" id="KW-0227">DNA damage</keyword>
<dbReference type="GO" id="GO:0005524">
    <property type="term" value="F:ATP binding"/>
    <property type="evidence" value="ECO:0007669"/>
    <property type="project" value="UniProtKB-KW"/>
</dbReference>
<reference evidence="16" key="3">
    <citation type="journal article" date="2021" name="Int. J. Parasitol.">
        <title>Comparative analysis of gene expression between Babesia bovis blood stages and kinetes allowed by improved genome annotation.</title>
        <authorList>
            <person name="Ueti M.W."/>
            <person name="Johnson W.C."/>
            <person name="Kappmeyer L.S."/>
            <person name="Herndon D.R."/>
            <person name="Mousel M.R."/>
            <person name="Reif K.E."/>
            <person name="Taus N.S."/>
            <person name="Ifeonu O.O."/>
            <person name="Silva J.C."/>
            <person name="Suarez C.E."/>
            <person name="Brayton K.A."/>
        </authorList>
    </citation>
    <scope>NUCLEOTIDE SEQUENCE [LARGE SCALE GENOMIC DNA]</scope>
</reference>
<dbReference type="GO" id="GO:0051539">
    <property type="term" value="F:4 iron, 4 sulfur cluster binding"/>
    <property type="evidence" value="ECO:0007669"/>
    <property type="project" value="UniProtKB-KW"/>
</dbReference>
<dbReference type="InterPro" id="IPR006554">
    <property type="entry name" value="Helicase-like_DEXD_c2"/>
</dbReference>
<dbReference type="GO" id="GO:0006281">
    <property type="term" value="P:DNA repair"/>
    <property type="evidence" value="ECO:0007669"/>
    <property type="project" value="UniProtKB-KW"/>
</dbReference>
<dbReference type="InterPro" id="IPR045028">
    <property type="entry name" value="DinG/Rad3-like"/>
</dbReference>
<name>A7APF5_BABBO</name>
<dbReference type="InterPro" id="IPR027417">
    <property type="entry name" value="P-loop_NTPase"/>
</dbReference>
<evidence type="ECO:0000256" key="5">
    <source>
        <dbReference type="ARBA" id="ARBA00022801"/>
    </source>
</evidence>
<dbReference type="PANTHER" id="PTHR11472:SF34">
    <property type="entry name" value="REGULATOR OF TELOMERE ELONGATION HELICASE 1"/>
    <property type="match status" value="1"/>
</dbReference>
<dbReference type="STRING" id="5865.A7APF5"/>
<dbReference type="Pfam" id="PF13307">
    <property type="entry name" value="Helicase_C_2"/>
    <property type="match status" value="1"/>
</dbReference>
<dbReference type="InterPro" id="IPR014013">
    <property type="entry name" value="Helic_SF1/SF2_ATP-bd_DinG/Rad3"/>
</dbReference>
<feature type="domain" description="Helicase ATP-binding" evidence="14">
    <location>
        <begin position="12"/>
        <end position="312"/>
    </location>
</feature>
<keyword evidence="2" id="KW-0479">Metal-binding</keyword>
<keyword evidence="3" id="KW-0547">Nucleotide-binding</keyword>
<keyword evidence="9" id="KW-0411">Iron-sulfur</keyword>
<dbReference type="Pfam" id="PF06733">
    <property type="entry name" value="DEAD_2"/>
    <property type="match status" value="1"/>
</dbReference>
<evidence type="ECO:0000256" key="3">
    <source>
        <dbReference type="ARBA" id="ARBA00022741"/>
    </source>
</evidence>
<evidence type="ECO:0000313" key="15">
    <source>
        <dbReference type="EMBL" id="EDO08439.1"/>
    </source>
</evidence>
<dbReference type="GO" id="GO:0016818">
    <property type="term" value="F:hydrolase activity, acting on acid anhydrides, in phosphorus-containing anhydrides"/>
    <property type="evidence" value="ECO:0007669"/>
    <property type="project" value="InterPro"/>
</dbReference>
<evidence type="ECO:0000256" key="2">
    <source>
        <dbReference type="ARBA" id="ARBA00022723"/>
    </source>
</evidence>
<dbReference type="Proteomes" id="UP000002173">
    <property type="component" value="Unassembled WGS sequence"/>
</dbReference>
<keyword evidence="6 15" id="KW-0347">Helicase</keyword>
<dbReference type="GO" id="GO:0003678">
    <property type="term" value="F:DNA helicase activity"/>
    <property type="evidence" value="ECO:0007669"/>
    <property type="project" value="InterPro"/>
</dbReference>
<dbReference type="SMART" id="SM00488">
    <property type="entry name" value="DEXDc2"/>
    <property type="match status" value="1"/>
</dbReference>
<keyword evidence="8" id="KW-0408">Iron</keyword>
<dbReference type="SMART" id="SM00491">
    <property type="entry name" value="HELICc2"/>
    <property type="match status" value="1"/>
</dbReference>
<evidence type="ECO:0000256" key="8">
    <source>
        <dbReference type="ARBA" id="ARBA00023004"/>
    </source>
</evidence>
<dbReference type="InterPro" id="IPR006555">
    <property type="entry name" value="ATP-dep_Helicase_C"/>
</dbReference>
<dbReference type="eggNOG" id="KOG1132">
    <property type="taxonomic scope" value="Eukaryota"/>
</dbReference>
<evidence type="ECO:0000256" key="11">
    <source>
        <dbReference type="ARBA" id="ARBA00023204"/>
    </source>
</evidence>
<dbReference type="SUPFAM" id="SSF52540">
    <property type="entry name" value="P-loop containing nucleoside triphosphate hydrolases"/>
    <property type="match status" value="1"/>
</dbReference>
<dbReference type="FunFam" id="3.40.50.300:FF:000135">
    <property type="entry name" value="DNA repair helicase RAD3, putative"/>
    <property type="match status" value="1"/>
</dbReference>
<dbReference type="VEuPathDB" id="PiroplasmaDB:BBOV_III008820"/>
<keyword evidence="1" id="KW-0004">4Fe-4S</keyword>
<evidence type="ECO:0000256" key="1">
    <source>
        <dbReference type="ARBA" id="ARBA00022485"/>
    </source>
</evidence>
<dbReference type="AlphaFoldDB" id="A7APF5"/>
<feature type="compositionally biased region" description="Low complexity" evidence="13">
    <location>
        <begin position="499"/>
        <end position="509"/>
    </location>
</feature>
<feature type="region of interest" description="Disordered" evidence="13">
    <location>
        <begin position="888"/>
        <end position="929"/>
    </location>
</feature>
<evidence type="ECO:0000256" key="6">
    <source>
        <dbReference type="ARBA" id="ARBA00022806"/>
    </source>
</evidence>
<feature type="region of interest" description="Disordered" evidence="13">
    <location>
        <begin position="473"/>
        <end position="509"/>
    </location>
</feature>
<keyword evidence="5" id="KW-0378">Hydrolase</keyword>
<dbReference type="KEGG" id="bbo:BBOV_III008820"/>
<reference evidence="15 16" key="1">
    <citation type="journal article" date="2007" name="PLoS Pathog.">
        <title>Genome sequence of Babesia bovis and comparative analysis of apicomplexan hemoprotozoa.</title>
        <authorList>
            <person name="Brayton K.A."/>
            <person name="Lau A.O.T."/>
            <person name="Herndon D.R."/>
            <person name="Hannick L."/>
            <person name="Kappmeyer L.S."/>
            <person name="Berens S.J."/>
            <person name="Bidwell S.L."/>
            <person name="Brown W.C."/>
            <person name="Crabtree J."/>
            <person name="Fadrosh D."/>
            <person name="Feldblum T."/>
            <person name="Forberger H.A."/>
            <person name="Haas B.J."/>
            <person name="Howell J.M."/>
            <person name="Khouri H."/>
            <person name="Koo H."/>
            <person name="Mann D.J."/>
            <person name="Norimine J."/>
            <person name="Paulsen I.T."/>
            <person name="Radune D."/>
            <person name="Ren Q."/>
            <person name="Smith R.K. Jr."/>
            <person name="Suarez C.E."/>
            <person name="White O."/>
            <person name="Wortman J.R."/>
            <person name="Knowles D.P. Jr."/>
            <person name="McElwain T.F."/>
            <person name="Nene V.M."/>
        </authorList>
    </citation>
    <scope>NUCLEOTIDE SEQUENCE [LARGE SCALE GENOMIC DNA]</scope>
    <source>
        <strain evidence="15">T2Bo</strain>
    </source>
</reference>
<dbReference type="OMA" id="NCATIVA"/>
<dbReference type="RefSeq" id="XP_001612007.1">
    <property type="nucleotide sequence ID" value="XM_001611957.1"/>
</dbReference>
<organism evidence="15 16">
    <name type="scientific">Babesia bovis</name>
    <dbReference type="NCBI Taxonomy" id="5865"/>
    <lineage>
        <taxon>Eukaryota</taxon>
        <taxon>Sar</taxon>
        <taxon>Alveolata</taxon>
        <taxon>Apicomplexa</taxon>
        <taxon>Aconoidasida</taxon>
        <taxon>Piroplasmida</taxon>
        <taxon>Babesiidae</taxon>
        <taxon>Babesia</taxon>
    </lineage>
</organism>
<keyword evidence="7" id="KW-0067">ATP-binding</keyword>
<evidence type="ECO:0000256" key="10">
    <source>
        <dbReference type="ARBA" id="ARBA00023125"/>
    </source>
</evidence>
<sequence>MAANLETVQIIDGIEVRFPYTPYENQTVYMETVIKAVRHGKNALLESPTGTGKTLSLICSTLACIWHTRFKDETSFNLKPVQTTSEEGLMKTMQDLRDSIQQKKTIVKFKGSKKLRILYASRTHNQLKQVIREAKKTSYAKEFASKGLTTVLLGSRDQLCIHPGKKNATGEALNAFCRKMVKHQGCMYYRGLKKKEISRKIQFYEFVDIEDLISLGKSTRCCPFYACRDAHESADVTMLPYNYLLSPISRDAMDIVLDNAVLIIDEAHNIESVAESSAGFTIRQVDIARFLMVLRRFCEYHIKAIEYQASNNTQEVAPIDLSALARLSVSLKGVDRFLTNVQFENHGKDGEQGNNNVAYSWRVGDINRAHAVFRGVDILQYFLLTLGFNELRACNIEDTIRSCISAISVDIDDFSLAHQSSYESTKVIQEDAQIMNMLLEFLQHIFSKEFFACPEYFHVFVTHDRRFADIDNSNTGGADRAASQPSGGGWKNKAAFRQSSTSSNNSTETNAPFPKVMAFECMQSTPSFLGLQNAGVRSVILTSGTLSPLADLANSIGGDKVRFEYQLSSSHIVPVSNLCPRVITGGDVDGSILSSDYNNRSTPSYIKALGESVLTFVRCVPAGVLVFFVSYPVLEDTVNAWKSAGIFAALEKEKRVFIESKGSAKSFVGNYYNRNTNVDDTQSQLKEYFTLTDKGVGCLFLGVCRGKLAEGIDFSDDSCRGVFLCGVPYPNPYEETIALKMDYLRKLYGKNNENVTHWFTSQAIRAVNQAIGRVIRHINDYGAIVLADRRFSAEHILKSVSSWVTRNIMISDNMNASKIDILDFFEKMSTPAISGKRVKTRAGYSTSHPSFGYNNRTMALPLTPPRDVSGTPLVFKSRKISTTSTNLRSTMMVDSNSTGVTRSNNTPDDSATESQQRTAPSPVGWDVMDSWHTTDTISLSTIKKSKKG</sequence>
<proteinExistence type="predicted"/>
<dbReference type="PROSITE" id="PS51193">
    <property type="entry name" value="HELICASE_ATP_BIND_2"/>
    <property type="match status" value="1"/>
</dbReference>
<accession>A7APF5</accession>
<gene>
    <name evidence="15" type="ORF">BBOV_III008820</name>
</gene>
<keyword evidence="12" id="KW-0413">Isomerase</keyword>
<dbReference type="InParanoid" id="A7APF5"/>
<reference evidence="16" key="2">
    <citation type="journal article" date="2020" name="Data Brief">
        <title>Transcriptome dataset of Babesia bovis life stages within vertebrate and invertebrate hosts.</title>
        <authorList>
            <person name="Ueti M.W."/>
            <person name="Johnson W.C."/>
            <person name="Kappmeyer L.S."/>
            <person name="Herndon D.R."/>
            <person name="Mousel M.R."/>
            <person name="Reif K.E."/>
            <person name="Taus N.S."/>
            <person name="Ifeonu O.O."/>
            <person name="Silva J.C."/>
            <person name="Suarez C.E."/>
            <person name="Brayton K.A."/>
        </authorList>
    </citation>
    <scope>NUCLEOTIDE SEQUENCE [LARGE SCALE GENOMIC DNA]</scope>
</reference>
<dbReference type="GO" id="GO:0046872">
    <property type="term" value="F:metal ion binding"/>
    <property type="evidence" value="ECO:0007669"/>
    <property type="project" value="UniProtKB-KW"/>
</dbReference>
<dbReference type="GO" id="GO:0003677">
    <property type="term" value="F:DNA binding"/>
    <property type="evidence" value="ECO:0007669"/>
    <property type="project" value="UniProtKB-KW"/>
</dbReference>
<evidence type="ECO:0000256" key="12">
    <source>
        <dbReference type="ARBA" id="ARBA00023235"/>
    </source>
</evidence>
<dbReference type="CDD" id="cd18788">
    <property type="entry name" value="SF2_C_XPD"/>
    <property type="match status" value="1"/>
</dbReference>
<evidence type="ECO:0000256" key="4">
    <source>
        <dbReference type="ARBA" id="ARBA00022763"/>
    </source>
</evidence>
<dbReference type="Gene3D" id="3.40.50.300">
    <property type="entry name" value="P-loop containing nucleotide triphosphate hydrolases"/>
    <property type="match status" value="2"/>
</dbReference>
<comment type="caution">
    <text evidence="15">The sequence shown here is derived from an EMBL/GenBank/DDBJ whole genome shotgun (WGS) entry which is preliminary data.</text>
</comment>
<evidence type="ECO:0000256" key="13">
    <source>
        <dbReference type="SAM" id="MobiDB-lite"/>
    </source>
</evidence>
<dbReference type="GeneID" id="5480262"/>
<protein>
    <submittedName>
        <fullName evidence="15">DNA repair helicase (Rad3) family protein</fullName>
    </submittedName>
</protein>
<feature type="compositionally biased region" description="Polar residues" evidence="13">
    <location>
        <begin position="888"/>
        <end position="919"/>
    </location>
</feature>
<keyword evidence="16" id="KW-1185">Reference proteome</keyword>
<dbReference type="EMBL" id="AAXT01000001">
    <property type="protein sequence ID" value="EDO08439.1"/>
    <property type="molecule type" value="Genomic_DNA"/>
</dbReference>
<evidence type="ECO:0000313" key="16">
    <source>
        <dbReference type="Proteomes" id="UP000002173"/>
    </source>
</evidence>
<keyword evidence="11" id="KW-0234">DNA repair</keyword>
<evidence type="ECO:0000259" key="14">
    <source>
        <dbReference type="PROSITE" id="PS51193"/>
    </source>
</evidence>
<dbReference type="InterPro" id="IPR010614">
    <property type="entry name" value="RAD3-like_helicase_DEAD"/>
</dbReference>
<keyword evidence="10" id="KW-0238">DNA-binding</keyword>
<dbReference type="FunCoup" id="A7APF5">
    <property type="interactions" value="276"/>
</dbReference>
<evidence type="ECO:0000256" key="7">
    <source>
        <dbReference type="ARBA" id="ARBA00022840"/>
    </source>
</evidence>